<keyword evidence="4" id="KW-1185">Reference proteome</keyword>
<evidence type="ECO:0000256" key="2">
    <source>
        <dbReference type="SAM" id="MobiDB-lite"/>
    </source>
</evidence>
<proteinExistence type="predicted"/>
<sequence length="492" mass="55492">MPNKTQLARLWPEPGPPLTTESPVRWPGISPESTAAVRDYLQKDFEQHHGFFNLVGAHNHTPFHLLVEWVLGGAPEHLTAIWDQHVALERPRFESPHPITEETFFDHLGDEQYYRAYLYFFCDLVLRKPVHAVVEEWIFGTRVNFGSEKAALREDGMVNRLLAGFLHPLIYVGFGLEFSLPGLVAEGLAHTAVHHNASSTLVPRYLFDKPSVPRSIRSNSAGVHAFSILARIQRDSRYNSLGDTFKFDNIHMKYGEDVQRYAAEWITNGDMNSKEIAEKMKELIFCNVVIYAMGGWNEQMGFRHAEFVLMHLVTSSITMQSYMATLTSTTSKSALLRAYFARSLAYWISRGRPLLRPRSFFTSPHPTSLPPPIPGPTPTPNTSSTFPKISALGNITPNPWLQIIQSALVHPDDHLAKFQRTLAYYGALYGGVKAGEFRGTELEGGEYIDGTLFVRTAGWTMLRMGRVREGEKSEYWASDPNFSISFVSLTAP</sequence>
<evidence type="ECO:0000313" key="3">
    <source>
        <dbReference type="EMBL" id="KAK7000232.1"/>
    </source>
</evidence>
<dbReference type="Pfam" id="PF14027">
    <property type="entry name" value="Questin_oxidase"/>
    <property type="match status" value="1"/>
</dbReference>
<reference evidence="3 4" key="1">
    <citation type="journal article" date="2024" name="J Genomics">
        <title>Draft genome sequencing and assembly of Favolaschia claudopus CIRM-BRFM 2984 isolated from oak limbs.</title>
        <authorList>
            <person name="Navarro D."/>
            <person name="Drula E."/>
            <person name="Chaduli D."/>
            <person name="Cazenave R."/>
            <person name="Ahrendt S."/>
            <person name="Wang J."/>
            <person name="Lipzen A."/>
            <person name="Daum C."/>
            <person name="Barry K."/>
            <person name="Grigoriev I.V."/>
            <person name="Favel A."/>
            <person name="Rosso M.N."/>
            <person name="Martin F."/>
        </authorList>
    </citation>
    <scope>NUCLEOTIDE SEQUENCE [LARGE SCALE GENOMIC DNA]</scope>
    <source>
        <strain evidence="3 4">CIRM-BRFM 2984</strain>
    </source>
</reference>
<evidence type="ECO:0000256" key="1">
    <source>
        <dbReference type="ARBA" id="ARBA00023002"/>
    </source>
</evidence>
<evidence type="ECO:0000313" key="4">
    <source>
        <dbReference type="Proteomes" id="UP001362999"/>
    </source>
</evidence>
<dbReference type="EMBL" id="JAWWNJ010000089">
    <property type="protein sequence ID" value="KAK7000232.1"/>
    <property type="molecule type" value="Genomic_DNA"/>
</dbReference>
<dbReference type="AlphaFoldDB" id="A0AAW0A3V8"/>
<gene>
    <name evidence="3" type="ORF">R3P38DRAFT_3405993</name>
</gene>
<feature type="region of interest" description="Disordered" evidence="2">
    <location>
        <begin position="1"/>
        <end position="23"/>
    </location>
</feature>
<name>A0AAW0A3V8_9AGAR</name>
<dbReference type="InterPro" id="IPR025337">
    <property type="entry name" value="Questin_oxidase-like"/>
</dbReference>
<organism evidence="3 4">
    <name type="scientific">Favolaschia claudopus</name>
    <dbReference type="NCBI Taxonomy" id="2862362"/>
    <lineage>
        <taxon>Eukaryota</taxon>
        <taxon>Fungi</taxon>
        <taxon>Dikarya</taxon>
        <taxon>Basidiomycota</taxon>
        <taxon>Agaricomycotina</taxon>
        <taxon>Agaricomycetes</taxon>
        <taxon>Agaricomycetidae</taxon>
        <taxon>Agaricales</taxon>
        <taxon>Marasmiineae</taxon>
        <taxon>Mycenaceae</taxon>
        <taxon>Favolaschia</taxon>
    </lineage>
</organism>
<keyword evidence="1" id="KW-0560">Oxidoreductase</keyword>
<comment type="caution">
    <text evidence="3">The sequence shown here is derived from an EMBL/GenBank/DDBJ whole genome shotgun (WGS) entry which is preliminary data.</text>
</comment>
<dbReference type="Proteomes" id="UP001362999">
    <property type="component" value="Unassembled WGS sequence"/>
</dbReference>
<protein>
    <submittedName>
        <fullName evidence="3">Uncharacterized protein</fullName>
    </submittedName>
</protein>
<dbReference type="PANTHER" id="PTHR35870:SF1">
    <property type="entry name" value="PROTEIN, PUTATIVE (AFU_ORTHOLOGUE AFUA_5G03330)-RELATED"/>
    <property type="match status" value="1"/>
</dbReference>
<accession>A0AAW0A3V8</accession>
<dbReference type="GO" id="GO:0016491">
    <property type="term" value="F:oxidoreductase activity"/>
    <property type="evidence" value="ECO:0007669"/>
    <property type="project" value="UniProtKB-KW"/>
</dbReference>
<dbReference type="PANTHER" id="PTHR35870">
    <property type="entry name" value="PROTEIN, PUTATIVE (AFU_ORTHOLOGUE AFUA_5G03330)-RELATED"/>
    <property type="match status" value="1"/>
</dbReference>